<dbReference type="EMBL" id="UZAI01020122">
    <property type="protein sequence ID" value="VDP49756.1"/>
    <property type="molecule type" value="Genomic_DNA"/>
</dbReference>
<sequence length="125" mass="14268">MKTNPSISLERLIGSSVTFNCEAEGTEPIKYRWFMGSAVADWITTGQGVRGPILTIDRVGREHTGQYTCQVSNSVGSLNYTYRLLVSGKLFRLINNFNIICYVILFDCLKTHFYIKYLYYVLCSI</sequence>
<evidence type="ECO:0000259" key="5">
    <source>
        <dbReference type="PROSITE" id="PS50835"/>
    </source>
</evidence>
<dbReference type="Pfam" id="PF13927">
    <property type="entry name" value="Ig_3"/>
    <property type="match status" value="1"/>
</dbReference>
<dbReference type="InterPro" id="IPR052598">
    <property type="entry name" value="IgSF_CEA-related"/>
</dbReference>
<evidence type="ECO:0000256" key="4">
    <source>
        <dbReference type="ARBA" id="ARBA00023319"/>
    </source>
</evidence>
<dbReference type="AlphaFoldDB" id="A0A3P8I2E7"/>
<name>A0A3P8I2E7_9TREM</name>
<reference evidence="6 7" key="1">
    <citation type="submission" date="2018-11" db="EMBL/GenBank/DDBJ databases">
        <authorList>
            <consortium name="Pathogen Informatics"/>
        </authorList>
    </citation>
    <scope>NUCLEOTIDE SEQUENCE [LARGE SCALE GENOMIC DNA]</scope>
    <source>
        <strain evidence="6 7">Zambia</strain>
    </source>
</reference>
<dbReference type="PROSITE" id="PS50835">
    <property type="entry name" value="IG_LIKE"/>
    <property type="match status" value="1"/>
</dbReference>
<dbReference type="Proteomes" id="UP000277204">
    <property type="component" value="Unassembled WGS sequence"/>
</dbReference>
<dbReference type="InterPro" id="IPR007110">
    <property type="entry name" value="Ig-like_dom"/>
</dbReference>
<organism evidence="6 7">
    <name type="scientific">Schistosoma margrebowiei</name>
    <dbReference type="NCBI Taxonomy" id="48269"/>
    <lineage>
        <taxon>Eukaryota</taxon>
        <taxon>Metazoa</taxon>
        <taxon>Spiralia</taxon>
        <taxon>Lophotrochozoa</taxon>
        <taxon>Platyhelminthes</taxon>
        <taxon>Trematoda</taxon>
        <taxon>Digenea</taxon>
        <taxon>Strigeidida</taxon>
        <taxon>Schistosomatoidea</taxon>
        <taxon>Schistosomatidae</taxon>
        <taxon>Schistosoma</taxon>
    </lineage>
</organism>
<protein>
    <recommendedName>
        <fullName evidence="5">Ig-like domain-containing protein</fullName>
    </recommendedName>
</protein>
<feature type="domain" description="Ig-like" evidence="5">
    <location>
        <begin position="14"/>
        <end position="87"/>
    </location>
</feature>
<evidence type="ECO:0000313" key="7">
    <source>
        <dbReference type="Proteomes" id="UP000277204"/>
    </source>
</evidence>
<keyword evidence="7" id="KW-1185">Reference proteome</keyword>
<keyword evidence="2" id="KW-1015">Disulfide bond</keyword>
<gene>
    <name evidence="6" type="ORF">SMRZ_LOCUS24060</name>
</gene>
<dbReference type="InterPro" id="IPR003598">
    <property type="entry name" value="Ig_sub2"/>
</dbReference>
<evidence type="ECO:0000313" key="6">
    <source>
        <dbReference type="EMBL" id="VDP49756.1"/>
    </source>
</evidence>
<dbReference type="Gene3D" id="2.60.40.10">
    <property type="entry name" value="Immunoglobulins"/>
    <property type="match status" value="1"/>
</dbReference>
<dbReference type="InterPro" id="IPR036179">
    <property type="entry name" value="Ig-like_dom_sf"/>
</dbReference>
<dbReference type="SMART" id="SM00408">
    <property type="entry name" value="IGc2"/>
    <property type="match status" value="1"/>
</dbReference>
<keyword evidence="3" id="KW-0325">Glycoprotein</keyword>
<evidence type="ECO:0000256" key="2">
    <source>
        <dbReference type="ARBA" id="ARBA00023157"/>
    </source>
</evidence>
<evidence type="ECO:0000256" key="3">
    <source>
        <dbReference type="ARBA" id="ARBA00023180"/>
    </source>
</evidence>
<keyword evidence="1" id="KW-0732">Signal</keyword>
<accession>A0A3P8I2E7</accession>
<dbReference type="PANTHER" id="PTHR44337">
    <property type="entry name" value="CARCINOEMBRYONIC ANTIGEN-RELATED CELL ADHESION MOLECULE 8"/>
    <property type="match status" value="1"/>
</dbReference>
<dbReference type="InterPro" id="IPR013783">
    <property type="entry name" value="Ig-like_fold"/>
</dbReference>
<dbReference type="SUPFAM" id="SSF48726">
    <property type="entry name" value="Immunoglobulin"/>
    <property type="match status" value="1"/>
</dbReference>
<dbReference type="InterPro" id="IPR003599">
    <property type="entry name" value="Ig_sub"/>
</dbReference>
<dbReference type="SMART" id="SM00409">
    <property type="entry name" value="IG"/>
    <property type="match status" value="1"/>
</dbReference>
<proteinExistence type="predicted"/>
<keyword evidence="4" id="KW-0393">Immunoglobulin domain</keyword>
<dbReference type="PANTHER" id="PTHR44337:SF20">
    <property type="entry name" value="CARCINOEMBRYONIC ANTIGEN-RELATED CELL ADHESION MOLECULE 5-RELATED"/>
    <property type="match status" value="1"/>
</dbReference>
<evidence type="ECO:0000256" key="1">
    <source>
        <dbReference type="ARBA" id="ARBA00022729"/>
    </source>
</evidence>